<dbReference type="InterPro" id="IPR006311">
    <property type="entry name" value="TAT_signal"/>
</dbReference>
<dbReference type="Proteomes" id="UP001597135">
    <property type="component" value="Unassembled WGS sequence"/>
</dbReference>
<keyword evidence="2" id="KW-1185">Reference proteome</keyword>
<protein>
    <submittedName>
        <fullName evidence="1">DUF1501 domain-containing protein</fullName>
    </submittedName>
</protein>
<gene>
    <name evidence="1" type="ORF">ACFQ4E_06870</name>
</gene>
<evidence type="ECO:0000313" key="1">
    <source>
        <dbReference type="EMBL" id="MFD1342134.1"/>
    </source>
</evidence>
<organism evidence="1 2">
    <name type="scientific">Litorisediminicola beolgyonensis</name>
    <dbReference type="NCBI Taxonomy" id="1173614"/>
    <lineage>
        <taxon>Bacteria</taxon>
        <taxon>Pseudomonadati</taxon>
        <taxon>Pseudomonadota</taxon>
        <taxon>Alphaproteobacteria</taxon>
        <taxon>Rhodobacterales</taxon>
        <taxon>Paracoccaceae</taxon>
        <taxon>Litorisediminicola</taxon>
    </lineage>
</organism>
<evidence type="ECO:0000313" key="2">
    <source>
        <dbReference type="Proteomes" id="UP001597135"/>
    </source>
</evidence>
<dbReference type="PANTHER" id="PTHR43737:SF1">
    <property type="entry name" value="DUF1501 DOMAIN-CONTAINING PROTEIN"/>
    <property type="match status" value="1"/>
</dbReference>
<dbReference type="RefSeq" id="WP_386802193.1">
    <property type="nucleotide sequence ID" value="NZ_JBHTMU010000008.1"/>
</dbReference>
<dbReference type="InterPro" id="IPR010869">
    <property type="entry name" value="DUF1501"/>
</dbReference>
<dbReference type="PROSITE" id="PS51318">
    <property type="entry name" value="TAT"/>
    <property type="match status" value="1"/>
</dbReference>
<dbReference type="Pfam" id="PF07394">
    <property type="entry name" value="DUF1501"/>
    <property type="match status" value="1"/>
</dbReference>
<dbReference type="EMBL" id="JBHTMU010000008">
    <property type="protein sequence ID" value="MFD1342134.1"/>
    <property type="molecule type" value="Genomic_DNA"/>
</dbReference>
<sequence length="406" mass="42738">MVSRPVSRRMFLGQTLGIGCSLAASPLLTQVSLAGAPGDNRLVVIILRGAMDGLDALRPVGDPGYTALGRGALAAGGTRLDDRFTLHPRLAPLMPLWEAGAFGAAHAVSTPYRDGRSHFDGQDLLEAGDLSQTGARDGWLNRLLTLLPQGPTETAYAVGDDALKLLDGAAPVLRWAPEADLALSPQAVSLTELVMQEDPRFAASFAQALRIAGGDGDPVEVADQAAMRAALGSDQKGGRGPNSAVRAIAEFVAARLREESRIAAFSINGWDSHDRQDATLGRALDRLSEAILTLRDGLGPEWERTAVLAMTEFGRTARLNGTNGTDHGTGGAMFLAGGALAGGRIVTDWPGLSEEALYDRRDLMPTRDVRAHAGWVLRGLFGIGASDLERVVFPGLDLGADPGWIA</sequence>
<comment type="caution">
    <text evidence="1">The sequence shown here is derived from an EMBL/GenBank/DDBJ whole genome shotgun (WGS) entry which is preliminary data.</text>
</comment>
<accession>A0ABW3ZG75</accession>
<name>A0ABW3ZG75_9RHOB</name>
<dbReference type="PROSITE" id="PS51257">
    <property type="entry name" value="PROKAR_LIPOPROTEIN"/>
    <property type="match status" value="1"/>
</dbReference>
<reference evidence="2" key="1">
    <citation type="journal article" date="2019" name="Int. J. Syst. Evol. Microbiol.">
        <title>The Global Catalogue of Microorganisms (GCM) 10K type strain sequencing project: providing services to taxonomists for standard genome sequencing and annotation.</title>
        <authorList>
            <consortium name="The Broad Institute Genomics Platform"/>
            <consortium name="The Broad Institute Genome Sequencing Center for Infectious Disease"/>
            <person name="Wu L."/>
            <person name="Ma J."/>
        </authorList>
    </citation>
    <scope>NUCLEOTIDE SEQUENCE [LARGE SCALE GENOMIC DNA]</scope>
    <source>
        <strain evidence="2">CCUG 62953</strain>
    </source>
</reference>
<proteinExistence type="predicted"/>
<dbReference type="PANTHER" id="PTHR43737">
    <property type="entry name" value="BLL7424 PROTEIN"/>
    <property type="match status" value="1"/>
</dbReference>